<evidence type="ECO:0000313" key="2">
    <source>
        <dbReference type="Proteomes" id="UP000024635"/>
    </source>
</evidence>
<evidence type="ECO:0000313" key="1">
    <source>
        <dbReference type="EMBL" id="EYC35621.1"/>
    </source>
</evidence>
<sequence>MFIFTRKGTKIRLQLTIWPILLCLILCRAPMLRGAAANLITVASTTEQVRRGCVYRSPIAPALWWMLQYSRVGEGCAFSVEIEEGAESENTIDCVKTY</sequence>
<dbReference type="AlphaFoldDB" id="A0A016W7Q9"/>
<comment type="caution">
    <text evidence="1">The sequence shown here is derived from an EMBL/GenBank/DDBJ whole genome shotgun (WGS) entry which is preliminary data.</text>
</comment>
<name>A0A016W7Q9_9BILA</name>
<proteinExistence type="predicted"/>
<reference evidence="2" key="1">
    <citation type="journal article" date="2015" name="Nat. Genet.">
        <title>The genome and transcriptome of the zoonotic hookworm Ancylostoma ceylanicum identify infection-specific gene families.</title>
        <authorList>
            <person name="Schwarz E.M."/>
            <person name="Hu Y."/>
            <person name="Antoshechkin I."/>
            <person name="Miller M.M."/>
            <person name="Sternberg P.W."/>
            <person name="Aroian R.V."/>
        </authorList>
    </citation>
    <scope>NUCLEOTIDE SEQUENCE</scope>
    <source>
        <strain evidence="2">HY135</strain>
    </source>
</reference>
<dbReference type="Proteomes" id="UP000024635">
    <property type="component" value="Unassembled WGS sequence"/>
</dbReference>
<dbReference type="EMBL" id="JARK01000611">
    <property type="protein sequence ID" value="EYC35621.1"/>
    <property type="molecule type" value="Genomic_DNA"/>
</dbReference>
<gene>
    <name evidence="1" type="primary">Acey_s1011.g3389</name>
    <name evidence="1" type="ORF">Y032_1011g3389</name>
</gene>
<organism evidence="1 2">
    <name type="scientific">Ancylostoma ceylanicum</name>
    <dbReference type="NCBI Taxonomy" id="53326"/>
    <lineage>
        <taxon>Eukaryota</taxon>
        <taxon>Metazoa</taxon>
        <taxon>Ecdysozoa</taxon>
        <taxon>Nematoda</taxon>
        <taxon>Chromadorea</taxon>
        <taxon>Rhabditida</taxon>
        <taxon>Rhabditina</taxon>
        <taxon>Rhabditomorpha</taxon>
        <taxon>Strongyloidea</taxon>
        <taxon>Ancylostomatidae</taxon>
        <taxon>Ancylostomatinae</taxon>
        <taxon>Ancylostoma</taxon>
    </lineage>
</organism>
<protein>
    <submittedName>
        <fullName evidence="1">Uncharacterized protein</fullName>
    </submittedName>
</protein>
<accession>A0A016W7Q9</accession>
<keyword evidence="2" id="KW-1185">Reference proteome</keyword>